<dbReference type="Proteomes" id="UP000250123">
    <property type="component" value="Chromosome SHEWBE"/>
</dbReference>
<reference evidence="2" key="1">
    <citation type="submission" date="2018-06" db="EMBL/GenBank/DDBJ databases">
        <authorList>
            <person name="Cea G.-C."/>
            <person name="William W."/>
        </authorList>
    </citation>
    <scope>NUCLEOTIDE SEQUENCE [LARGE SCALE GENOMIC DNA]</scope>
    <source>
        <strain evidence="2">DB21MT-2</strain>
    </source>
</reference>
<sequence length="52" mass="6074">MPHCHQHKPVLLVVAFDYAVGNKCESVVWVWGLTMIQVYLNDHHNYLFLPLP</sequence>
<gene>
    <name evidence="1" type="ORF">SHEWBE_1562</name>
</gene>
<accession>A0A330M0S6</accession>
<organism evidence="1 2">
    <name type="scientific">Shewanella benthica</name>
    <dbReference type="NCBI Taxonomy" id="43661"/>
    <lineage>
        <taxon>Bacteria</taxon>
        <taxon>Pseudomonadati</taxon>
        <taxon>Pseudomonadota</taxon>
        <taxon>Gammaproteobacteria</taxon>
        <taxon>Alteromonadales</taxon>
        <taxon>Shewanellaceae</taxon>
        <taxon>Shewanella</taxon>
    </lineage>
</organism>
<protein>
    <submittedName>
        <fullName evidence="1">Uncharacterized protein</fullName>
    </submittedName>
</protein>
<dbReference type="EMBL" id="LS483452">
    <property type="protein sequence ID" value="SQH75528.1"/>
    <property type="molecule type" value="Genomic_DNA"/>
</dbReference>
<dbReference type="AlphaFoldDB" id="A0A330M0S6"/>
<name>A0A330M0S6_9GAMM</name>
<dbReference type="KEGG" id="sbk:SHEWBE_1562"/>
<evidence type="ECO:0000313" key="2">
    <source>
        <dbReference type="Proteomes" id="UP000250123"/>
    </source>
</evidence>
<proteinExistence type="predicted"/>
<evidence type="ECO:0000313" key="1">
    <source>
        <dbReference type="EMBL" id="SQH75528.1"/>
    </source>
</evidence>